<keyword evidence="2" id="KW-1185">Reference proteome</keyword>
<organism evidence="1 2">
    <name type="scientific">Clostridium tagluense</name>
    <dbReference type="NCBI Taxonomy" id="360422"/>
    <lineage>
        <taxon>Bacteria</taxon>
        <taxon>Bacillati</taxon>
        <taxon>Bacillota</taxon>
        <taxon>Clostridia</taxon>
        <taxon>Eubacteriales</taxon>
        <taxon>Clostridiaceae</taxon>
        <taxon>Clostridium</taxon>
    </lineage>
</organism>
<dbReference type="AlphaFoldDB" id="A0A401UII8"/>
<evidence type="ECO:0000313" key="1">
    <source>
        <dbReference type="EMBL" id="GCD09373.1"/>
    </source>
</evidence>
<dbReference type="Gene3D" id="1.20.120.580">
    <property type="entry name" value="bsu32300-like"/>
    <property type="match status" value="1"/>
</dbReference>
<dbReference type="InterPro" id="IPR037038">
    <property type="entry name" value="HepT-like_sf"/>
</dbReference>
<dbReference type="OrthoDB" id="1750595at2"/>
<dbReference type="EMBL" id="BHYK01000004">
    <property type="protein sequence ID" value="GCD09373.1"/>
    <property type="molecule type" value="Genomic_DNA"/>
</dbReference>
<sequence length="154" mass="18475">MKKINLTRLSTTISKAEKCVYELDLFYKEIISNKYDDNEIIRRSMELSFRSLFNSFQSLVEDYVTIVLRTLSVDVSKLYFRQCLEVCIDNNFLSKEFIEKFKMSVKLRNDIAYGYDIPTTDTLIDFYRENREVYGRFILDINKFKNNLDQKDLF</sequence>
<reference evidence="1 2" key="1">
    <citation type="submission" date="2018-11" db="EMBL/GenBank/DDBJ databases">
        <title>Genome sequencing and assembly of Clostridium tagluense strain A121.</title>
        <authorList>
            <person name="Murakami T."/>
            <person name="Segawa T."/>
            <person name="Shcherbakova V.A."/>
            <person name="Mori H."/>
            <person name="Yoshimura Y."/>
        </authorList>
    </citation>
    <scope>NUCLEOTIDE SEQUENCE [LARGE SCALE GENOMIC DNA]</scope>
    <source>
        <strain evidence="1 2">A121</strain>
    </source>
</reference>
<comment type="caution">
    <text evidence="1">The sequence shown here is derived from an EMBL/GenBank/DDBJ whole genome shotgun (WGS) entry which is preliminary data.</text>
</comment>
<protein>
    <recommendedName>
        <fullName evidence="3">RiboL-PSP-HEPN domain-containing protein</fullName>
    </recommendedName>
</protein>
<dbReference type="Proteomes" id="UP000287872">
    <property type="component" value="Unassembled WGS sequence"/>
</dbReference>
<accession>A0A401UII8</accession>
<dbReference type="RefSeq" id="WP_124998715.1">
    <property type="nucleotide sequence ID" value="NZ_BHYK01000004.1"/>
</dbReference>
<proteinExistence type="predicted"/>
<gene>
    <name evidence="1" type="ORF">Ctaglu_09960</name>
</gene>
<name>A0A401UII8_9CLOT</name>
<evidence type="ECO:0008006" key="3">
    <source>
        <dbReference type="Google" id="ProtNLM"/>
    </source>
</evidence>
<evidence type="ECO:0000313" key="2">
    <source>
        <dbReference type="Proteomes" id="UP000287872"/>
    </source>
</evidence>